<dbReference type="InterPro" id="IPR011711">
    <property type="entry name" value="GntR_C"/>
</dbReference>
<dbReference type="PANTHER" id="PTHR43537">
    <property type="entry name" value="TRANSCRIPTIONAL REGULATOR, GNTR FAMILY"/>
    <property type="match status" value="1"/>
</dbReference>
<protein>
    <submittedName>
        <fullName evidence="5">GntR family transcriptional regulator</fullName>
    </submittedName>
</protein>
<accession>A0ABT9CCA5</accession>
<dbReference type="CDD" id="cd07377">
    <property type="entry name" value="WHTH_GntR"/>
    <property type="match status" value="1"/>
</dbReference>
<dbReference type="SMART" id="SM00345">
    <property type="entry name" value="HTH_GNTR"/>
    <property type="match status" value="1"/>
</dbReference>
<dbReference type="PANTHER" id="PTHR43537:SF5">
    <property type="entry name" value="UXU OPERON TRANSCRIPTIONAL REGULATOR"/>
    <property type="match status" value="1"/>
</dbReference>
<dbReference type="Gene3D" id="1.20.120.530">
    <property type="entry name" value="GntR ligand-binding domain-like"/>
    <property type="match status" value="1"/>
</dbReference>
<evidence type="ECO:0000256" key="1">
    <source>
        <dbReference type="ARBA" id="ARBA00023015"/>
    </source>
</evidence>
<sequence>MLSKEQIMNDLKKEILTLELKPGSMLSEVALSERFQLSRTPIRDILKQLAMEDYVDIYPKKGNLVSYIDLESVEQIIYLRTVLEKQIMKELAGRLPLKGQHELRDHLIRLRRCIEEEGDTEQFLKLDDAFHQTLFALAGRGFLWEVIQQFNVHYVRYRRLHMLKTEKLLEIQHEHQLMLNHLMQGEVEPIDELVHRHLRADIDSVDFQEEFADYIKR</sequence>
<keyword evidence="2" id="KW-0238">DNA-binding</keyword>
<keyword evidence="3" id="KW-0804">Transcription</keyword>
<gene>
    <name evidence="5" type="ORF">Q5741_02695</name>
</gene>
<name>A0ABT9CCA5_9BACL</name>
<dbReference type="Pfam" id="PF00392">
    <property type="entry name" value="GntR"/>
    <property type="match status" value="1"/>
</dbReference>
<dbReference type="Gene3D" id="1.10.10.10">
    <property type="entry name" value="Winged helix-like DNA-binding domain superfamily/Winged helix DNA-binding domain"/>
    <property type="match status" value="1"/>
</dbReference>
<organism evidence="5 6">
    <name type="scientific">Paenibacillus lacisoli</name>
    <dbReference type="NCBI Taxonomy" id="3064525"/>
    <lineage>
        <taxon>Bacteria</taxon>
        <taxon>Bacillati</taxon>
        <taxon>Bacillota</taxon>
        <taxon>Bacilli</taxon>
        <taxon>Bacillales</taxon>
        <taxon>Paenibacillaceae</taxon>
        <taxon>Paenibacillus</taxon>
    </lineage>
</organism>
<feature type="domain" description="HTH gntR-type" evidence="4">
    <location>
        <begin position="1"/>
        <end position="68"/>
    </location>
</feature>
<dbReference type="InterPro" id="IPR000524">
    <property type="entry name" value="Tscrpt_reg_HTH_GntR"/>
</dbReference>
<reference evidence="5 6" key="1">
    <citation type="submission" date="2023-07" db="EMBL/GenBank/DDBJ databases">
        <title>Paenibacillus sp. JX-17 nov. isolated from soil.</title>
        <authorList>
            <person name="Wan Y."/>
            <person name="Liu B."/>
        </authorList>
    </citation>
    <scope>NUCLEOTIDE SEQUENCE [LARGE SCALE GENOMIC DNA]</scope>
    <source>
        <strain evidence="5 6">JX-17</strain>
    </source>
</reference>
<dbReference type="InterPro" id="IPR036388">
    <property type="entry name" value="WH-like_DNA-bd_sf"/>
</dbReference>
<dbReference type="InterPro" id="IPR008920">
    <property type="entry name" value="TF_FadR/GntR_C"/>
</dbReference>
<dbReference type="PROSITE" id="PS50949">
    <property type="entry name" value="HTH_GNTR"/>
    <property type="match status" value="1"/>
</dbReference>
<dbReference type="SMART" id="SM00895">
    <property type="entry name" value="FCD"/>
    <property type="match status" value="1"/>
</dbReference>
<dbReference type="SUPFAM" id="SSF46785">
    <property type="entry name" value="Winged helix' DNA-binding domain"/>
    <property type="match status" value="1"/>
</dbReference>
<dbReference type="Pfam" id="PF07729">
    <property type="entry name" value="FCD"/>
    <property type="match status" value="1"/>
</dbReference>
<dbReference type="InterPro" id="IPR036390">
    <property type="entry name" value="WH_DNA-bd_sf"/>
</dbReference>
<keyword evidence="6" id="KW-1185">Reference proteome</keyword>
<evidence type="ECO:0000313" key="5">
    <source>
        <dbReference type="EMBL" id="MDO7905321.1"/>
    </source>
</evidence>
<proteinExistence type="predicted"/>
<dbReference type="EMBL" id="JAUQTB010000001">
    <property type="protein sequence ID" value="MDO7905321.1"/>
    <property type="molecule type" value="Genomic_DNA"/>
</dbReference>
<evidence type="ECO:0000256" key="2">
    <source>
        <dbReference type="ARBA" id="ARBA00023125"/>
    </source>
</evidence>
<dbReference type="SUPFAM" id="SSF48008">
    <property type="entry name" value="GntR ligand-binding domain-like"/>
    <property type="match status" value="1"/>
</dbReference>
<dbReference type="Proteomes" id="UP001240171">
    <property type="component" value="Unassembled WGS sequence"/>
</dbReference>
<evidence type="ECO:0000256" key="3">
    <source>
        <dbReference type="ARBA" id="ARBA00023163"/>
    </source>
</evidence>
<keyword evidence="1" id="KW-0805">Transcription regulation</keyword>
<evidence type="ECO:0000259" key="4">
    <source>
        <dbReference type="PROSITE" id="PS50949"/>
    </source>
</evidence>
<evidence type="ECO:0000313" key="6">
    <source>
        <dbReference type="Proteomes" id="UP001240171"/>
    </source>
</evidence>
<comment type="caution">
    <text evidence="5">The sequence shown here is derived from an EMBL/GenBank/DDBJ whole genome shotgun (WGS) entry which is preliminary data.</text>
</comment>